<evidence type="ECO:0000313" key="4">
    <source>
        <dbReference type="Proteomes" id="UP000199546"/>
    </source>
</evidence>
<name>A0A1I7DA53_9ACTN</name>
<reference evidence="4" key="1">
    <citation type="submission" date="2016-10" db="EMBL/GenBank/DDBJ databases">
        <authorList>
            <person name="Varghese N."/>
            <person name="Submissions S."/>
        </authorList>
    </citation>
    <scope>NUCLEOTIDE SEQUENCE [LARGE SCALE GENOMIC DNA]</scope>
    <source>
        <strain evidence="4">DSM 46136</strain>
    </source>
</reference>
<evidence type="ECO:0000256" key="1">
    <source>
        <dbReference type="SAM" id="MobiDB-lite"/>
    </source>
</evidence>
<evidence type="ECO:0000256" key="2">
    <source>
        <dbReference type="SAM" id="Phobius"/>
    </source>
</evidence>
<dbReference type="Proteomes" id="UP000199546">
    <property type="component" value="Unassembled WGS sequence"/>
</dbReference>
<gene>
    <name evidence="3" type="ORF">SAMN05660657_05543</name>
</gene>
<dbReference type="InterPro" id="IPR019734">
    <property type="entry name" value="TPR_rpt"/>
</dbReference>
<feature type="transmembrane region" description="Helical" evidence="2">
    <location>
        <begin position="1094"/>
        <end position="1114"/>
    </location>
</feature>
<protein>
    <submittedName>
        <fullName evidence="3">Uncharacterized protein</fullName>
    </submittedName>
</protein>
<dbReference type="Gene3D" id="1.25.40.10">
    <property type="entry name" value="Tetratricopeptide repeat domain"/>
    <property type="match status" value="2"/>
</dbReference>
<keyword evidence="2" id="KW-1133">Transmembrane helix</keyword>
<keyword evidence="2" id="KW-0472">Membrane</keyword>
<feature type="transmembrane region" description="Helical" evidence="2">
    <location>
        <begin position="1029"/>
        <end position="1048"/>
    </location>
</feature>
<accession>A0A1I7DA53</accession>
<dbReference type="InterPro" id="IPR011990">
    <property type="entry name" value="TPR-like_helical_dom_sf"/>
</dbReference>
<feature type="transmembrane region" description="Helical" evidence="2">
    <location>
        <begin position="997"/>
        <end position="1017"/>
    </location>
</feature>
<evidence type="ECO:0000313" key="3">
    <source>
        <dbReference type="EMBL" id="SFU08608.1"/>
    </source>
</evidence>
<proteinExistence type="predicted"/>
<dbReference type="EMBL" id="FPBA01000042">
    <property type="protein sequence ID" value="SFU08608.1"/>
    <property type="molecule type" value="Genomic_DNA"/>
</dbReference>
<keyword evidence="2" id="KW-0812">Transmembrane</keyword>
<organism evidence="3 4">
    <name type="scientific">Geodermatophilus amargosae</name>
    <dbReference type="NCBI Taxonomy" id="1296565"/>
    <lineage>
        <taxon>Bacteria</taxon>
        <taxon>Bacillati</taxon>
        <taxon>Actinomycetota</taxon>
        <taxon>Actinomycetes</taxon>
        <taxon>Geodermatophilales</taxon>
        <taxon>Geodermatophilaceae</taxon>
        <taxon>Geodermatophilus</taxon>
    </lineage>
</organism>
<feature type="transmembrane region" description="Helical" evidence="2">
    <location>
        <begin position="1121"/>
        <end position="1139"/>
    </location>
</feature>
<dbReference type="SUPFAM" id="SSF48452">
    <property type="entry name" value="TPR-like"/>
    <property type="match status" value="1"/>
</dbReference>
<dbReference type="STRING" id="1296565.SAMN05660657_05543"/>
<feature type="region of interest" description="Disordered" evidence="1">
    <location>
        <begin position="1"/>
        <end position="55"/>
    </location>
</feature>
<dbReference type="AlphaFoldDB" id="A0A1I7DA53"/>
<feature type="transmembrane region" description="Helical" evidence="2">
    <location>
        <begin position="1145"/>
        <end position="1167"/>
    </location>
</feature>
<keyword evidence="4" id="KW-1185">Reference proteome</keyword>
<dbReference type="SMART" id="SM00028">
    <property type="entry name" value="TPR"/>
    <property type="match status" value="2"/>
</dbReference>
<sequence>MRRRSGAPDDSSGTAEVARPPTVQPAGEPGAPLRGTVPVPRGGRATPDPRRRPARAPAGQPIFLLAAAAIAVLLVLGLAPVGALVADRPSRPAGISVEVSHGVGVTPGHSDLQTLPAGLPADAELRTLQDVQPYAARALGEAGAAALSAVLGSGRSLADELAVASGGSPDYPYRYTALDTVLGSITDPGPVSAWTALGAALTVVVAQNDLQFGEVDAEANTGPAAFAVLDRARADGDCAPQLNLLLLLAGEPSIPDDVLEDEHRRTEAACPDDPTPGWVIGQAQLRGFTEGPFPEEYGTPTAAAVTTMRDLVERHPTDVAALTGLGDAHLSAAMSLGGSPPFTARRYFRQAVTAYNQAVDHGGREEAAGGLARALIGLGEPVRAIDLLIPMAESSATPGPVLEVLIAAQEAAGRFEDSERSARRLMDMGADAYPRGPGLIPVPQRSWHNTLQDVTPALSLGIDRLQPLRSQLWPAGGAGGSAEDLSFIPQFRPVDGLTGTAAACASWAWRRNAVLAGHVRDALLEWSDPIVSARPDRFGCDVPHEEPTRLLRVATLLLEVDVRGDEALEDPFREEAADDWQNLLRWAGDLSAARRFVGQWEVARGDESALPAFRRAEIDFLFQRYDEAAAGFLMAARRSRLLDYQDDLTVARADLNRAASLIAAGRPAEAEGTLRELSRLGIEGYAYQMGPEGQGVAGDFALVSYHASAQLADEERRTSRLRAATEDYETALYWTIPPGSGVRTEVLRNNAALAQLGLGNIARASDLVDEALRADPHNPITLMTAGLIADRRGDIPAAVRLNRRALVNDTGLYPAANDLGVQLARLDRPDEARRAFRQAVGARPDYALGWFNLGVLESARGPTRLLAAQNALGTAYRLDPDLRDRRLELTIDARVYRTALDLSKPLPPAWTFADLRRPAPTAAVGLLAAVGLALGLARTANRGAAESASQWMEPVVRRLEAMPLAGRARAPVWATAATVLTFLLADLHHGTAATATLLYPLGLLVLVLVAMTARHLVGSRAGVAPTQRSWGPGIVVGVAAGAVGYPWAPLPVVEPGQAERGDADPGGVGRAEADEACATSVGVDAGEDVTRLHLAAPLTLAGLALVLFLESALLRTPLSEAWAVAALVMCASLLLPVGPLDGTHLGKAGVAVSAGVIGAALLFGLGLI</sequence>
<feature type="transmembrane region" description="Helical" evidence="2">
    <location>
        <begin position="62"/>
        <end position="86"/>
    </location>
</feature>